<evidence type="ECO:0000313" key="2">
    <source>
        <dbReference type="EMBL" id="CCE28362.1"/>
    </source>
</evidence>
<dbReference type="PANTHER" id="PTHR12358:SF31">
    <property type="entry name" value="ACYLGLYCEROL KINASE, MITOCHONDRIAL"/>
    <property type="match status" value="1"/>
</dbReference>
<dbReference type="eggNOG" id="KOG1116">
    <property type="taxonomic scope" value="Eukaryota"/>
</dbReference>
<dbReference type="Pfam" id="PF24321">
    <property type="entry name" value="DUF7493"/>
    <property type="match status" value="1"/>
</dbReference>
<dbReference type="GO" id="GO:0001727">
    <property type="term" value="F:lipid kinase activity"/>
    <property type="evidence" value="ECO:0007669"/>
    <property type="project" value="UniProtKB-ARBA"/>
</dbReference>
<gene>
    <name evidence="2" type="ORF">CPUR_01837</name>
</gene>
<dbReference type="HOGENOM" id="CLU_334022_0_0_1"/>
<keyword evidence="2" id="KW-0808">Transferase</keyword>
<evidence type="ECO:0000313" key="3">
    <source>
        <dbReference type="Proteomes" id="UP000016801"/>
    </source>
</evidence>
<feature type="domain" description="DAGKc" evidence="1">
    <location>
        <begin position="124"/>
        <end position="263"/>
    </location>
</feature>
<dbReference type="Pfam" id="PF00781">
    <property type="entry name" value="DAGK_cat"/>
    <property type="match status" value="1"/>
</dbReference>
<dbReference type="AlphaFoldDB" id="M1VUU1"/>
<dbReference type="InterPro" id="IPR016064">
    <property type="entry name" value="NAD/diacylglycerol_kinase_sf"/>
</dbReference>
<dbReference type="PROSITE" id="PS50146">
    <property type="entry name" value="DAGK"/>
    <property type="match status" value="1"/>
</dbReference>
<dbReference type="InterPro" id="IPR017438">
    <property type="entry name" value="ATP-NAD_kinase_N"/>
</dbReference>
<accession>M1VUU1</accession>
<dbReference type="EMBL" id="CAGA01000008">
    <property type="protein sequence ID" value="CCE28362.1"/>
    <property type="molecule type" value="Genomic_DNA"/>
</dbReference>
<dbReference type="InterPro" id="IPR050187">
    <property type="entry name" value="Lipid_Phosphate_FormReg"/>
</dbReference>
<dbReference type="Proteomes" id="UP000016801">
    <property type="component" value="Unassembled WGS sequence"/>
</dbReference>
<dbReference type="VEuPathDB" id="FungiDB:CPUR_01837"/>
<proteinExistence type="predicted"/>
<dbReference type="Gene3D" id="2.60.200.40">
    <property type="match status" value="1"/>
</dbReference>
<evidence type="ECO:0000259" key="1">
    <source>
        <dbReference type="PROSITE" id="PS50146"/>
    </source>
</evidence>
<dbReference type="InterPro" id="IPR055916">
    <property type="entry name" value="DUF7493"/>
</dbReference>
<keyword evidence="2" id="KW-0418">Kinase</keyword>
<dbReference type="GO" id="GO:0016773">
    <property type="term" value="F:phosphotransferase activity, alcohol group as acceptor"/>
    <property type="evidence" value="ECO:0007669"/>
    <property type="project" value="UniProtKB-ARBA"/>
</dbReference>
<keyword evidence="3" id="KW-1185">Reference proteome</keyword>
<name>M1VUU1_CLAP2</name>
<dbReference type="PANTHER" id="PTHR12358">
    <property type="entry name" value="SPHINGOSINE KINASE"/>
    <property type="match status" value="1"/>
</dbReference>
<sequence length="770" mass="85541">MENGTPGVSTKGIHVNLGNKRTLTLSLADRSLKLHEPNSKNRLRSVCKSITTDSCGQRAIPLYNVLWLELSNRKLVIDYAAQPSETAVTRETWAFDLATEPAPQSSELEEFISEVLTQAYHGSQLQRRAYVLINPQSGPGGALRKWKRDVLPLFQAARMVLEVVTLKRGGEAADIAENMDLEKYDTIVACSGDGTPHEIFNGLAKRPDAARALSQMPVSMIPCGSGNAMSCNLYGTHRAALAALAIIKGRVIPLDLISITQGDRRSVSFLSQSLGIVAESDLGTEHLRWMGGSRFEVGVLMRIFRRRCYPCDLAVKVEVANKEDIKAHYRQNTSEIMAQETREQEKPILNGATDVNSSGLPPLKYGTVQDALPDGWELVKHDKIGNFYCGNMAYMASDANFFPAALASDGCMDLVTINGDLSPITATKLLFSVEKGKFFGNAHVQYKKISAYRIIPRDQPDGFISIDGERVPFEPFQAEIHQGLGRVISKKGVLLNHKAQESFYAIIVDRYMTFCSDAGQGDELLRRFSSLHITANSSEIQQRTVPAGMSTQQQTGQGVVKIPSIAHSVGEATIAKGLSDILAALRKLREGIVASKRIDDFAVQVYLFCVRISILAKQPEAYHPAILYLLRTVHPRHSLTSAELAEVVGYLALDAVCRRKQPAEAMAVCHEYRLQDTRVKAALYAVVHKNYVVFRRTQRDMDGYKARLMEWADRDMRIHTLKCLGRTYHSVGLEFLENMTASKWNTLTRNDDVGWELEGDKVIIRKLKGR</sequence>
<dbReference type="GO" id="GO:0016020">
    <property type="term" value="C:membrane"/>
    <property type="evidence" value="ECO:0007669"/>
    <property type="project" value="TreeGrafter"/>
</dbReference>
<dbReference type="SMART" id="SM00046">
    <property type="entry name" value="DAGKc"/>
    <property type="match status" value="1"/>
</dbReference>
<dbReference type="GO" id="GO:0005737">
    <property type="term" value="C:cytoplasm"/>
    <property type="evidence" value="ECO:0007669"/>
    <property type="project" value="TreeGrafter"/>
</dbReference>
<comment type="caution">
    <text evidence="2">The sequence shown here is derived from an EMBL/GenBank/DDBJ whole genome shotgun (WGS) entry which is preliminary data.</text>
</comment>
<reference evidence="2 3" key="1">
    <citation type="journal article" date="2013" name="PLoS Genet.">
        <title>Plant-symbiotic fungi as chemical engineers: Multi-genome analysis of the Clavicipitaceae reveals dynamics of alkaloid loci.</title>
        <authorList>
            <person name="Schardl C.L."/>
            <person name="Young C.A."/>
            <person name="Hesse U."/>
            <person name="Amyotte S.G."/>
            <person name="Andreeva K."/>
            <person name="Calie P.J."/>
            <person name="Fleetwood D.J."/>
            <person name="Haws D.C."/>
            <person name="Moore N."/>
            <person name="Oeser B."/>
            <person name="Panaccione D.G."/>
            <person name="Schweri K.K."/>
            <person name="Voisey C.R."/>
            <person name="Farman M.L."/>
            <person name="Jaromczyk J.W."/>
            <person name="Roe B.A."/>
            <person name="O'Sullivan D.M."/>
            <person name="Scott B."/>
            <person name="Tudzynski P."/>
            <person name="An Z."/>
            <person name="Arnaoudova E.G."/>
            <person name="Bullock C.T."/>
            <person name="Charlton N.D."/>
            <person name="Chen L."/>
            <person name="Cox M."/>
            <person name="Dinkins R.D."/>
            <person name="Florea S."/>
            <person name="Glenn A.E."/>
            <person name="Gordon A."/>
            <person name="Gueldener U."/>
            <person name="Harris D.R."/>
            <person name="Hollin W."/>
            <person name="Jaromczyk J."/>
            <person name="Johnson R.D."/>
            <person name="Khan A.K."/>
            <person name="Leistner E."/>
            <person name="Leuchtmann A."/>
            <person name="Li C."/>
            <person name="Liu J."/>
            <person name="Liu J."/>
            <person name="Liu M."/>
            <person name="Mace W."/>
            <person name="Machado C."/>
            <person name="Nagabhyru P."/>
            <person name="Pan J."/>
            <person name="Schmid J."/>
            <person name="Sugawara K."/>
            <person name="Steiner U."/>
            <person name="Takach J.E."/>
            <person name="Tanaka E."/>
            <person name="Webb J.S."/>
            <person name="Wilson E.V."/>
            <person name="Wiseman J.L."/>
            <person name="Yoshida R."/>
            <person name="Zeng Z."/>
        </authorList>
    </citation>
    <scope>NUCLEOTIDE SEQUENCE [LARGE SCALE GENOMIC DNA]</scope>
    <source>
        <strain evidence="2 3">20.1</strain>
    </source>
</reference>
<dbReference type="STRING" id="1111077.M1VUU1"/>
<dbReference type="Gene3D" id="3.40.50.10330">
    <property type="entry name" value="Probable inorganic polyphosphate/atp-NAD kinase, domain 1"/>
    <property type="match status" value="1"/>
</dbReference>
<dbReference type="GO" id="GO:0046512">
    <property type="term" value="P:sphingosine biosynthetic process"/>
    <property type="evidence" value="ECO:0007669"/>
    <property type="project" value="TreeGrafter"/>
</dbReference>
<dbReference type="SUPFAM" id="SSF111331">
    <property type="entry name" value="NAD kinase/diacylglycerol kinase-like"/>
    <property type="match status" value="1"/>
</dbReference>
<organism evidence="2 3">
    <name type="scientific">Claviceps purpurea (strain 20.1)</name>
    <name type="common">Ergot fungus</name>
    <name type="synonym">Sphacelia segetum</name>
    <dbReference type="NCBI Taxonomy" id="1111077"/>
    <lineage>
        <taxon>Eukaryota</taxon>
        <taxon>Fungi</taxon>
        <taxon>Dikarya</taxon>
        <taxon>Ascomycota</taxon>
        <taxon>Pezizomycotina</taxon>
        <taxon>Sordariomycetes</taxon>
        <taxon>Hypocreomycetidae</taxon>
        <taxon>Hypocreales</taxon>
        <taxon>Clavicipitaceae</taxon>
        <taxon>Claviceps</taxon>
    </lineage>
</organism>
<dbReference type="InterPro" id="IPR001206">
    <property type="entry name" value="Diacylglycerol_kinase_cat_dom"/>
</dbReference>
<protein>
    <submittedName>
        <fullName evidence="2">Probable sphingolipid long chain base kinase</fullName>
    </submittedName>
</protein>
<dbReference type="OrthoDB" id="3853857at2759"/>